<feature type="compositionally biased region" description="Polar residues" evidence="1">
    <location>
        <begin position="72"/>
        <end position="84"/>
    </location>
</feature>
<keyword evidence="2" id="KW-0732">Signal</keyword>
<feature type="compositionally biased region" description="Low complexity" evidence="1">
    <location>
        <begin position="113"/>
        <end position="126"/>
    </location>
</feature>
<reference evidence="4" key="1">
    <citation type="submission" date="2022-11" db="UniProtKB">
        <authorList>
            <consortium name="WormBaseParasite"/>
        </authorList>
    </citation>
    <scope>IDENTIFICATION</scope>
</reference>
<keyword evidence="3" id="KW-1185">Reference proteome</keyword>
<feature type="chain" id="PRO_5037111026" evidence="2">
    <location>
        <begin position="24"/>
        <end position="268"/>
    </location>
</feature>
<protein>
    <submittedName>
        <fullName evidence="4">Transposase</fullName>
    </submittedName>
</protein>
<evidence type="ECO:0000256" key="2">
    <source>
        <dbReference type="SAM" id="SignalP"/>
    </source>
</evidence>
<feature type="compositionally biased region" description="Polar residues" evidence="1">
    <location>
        <begin position="94"/>
        <end position="105"/>
    </location>
</feature>
<dbReference type="AlphaFoldDB" id="A0A914HPA9"/>
<evidence type="ECO:0000256" key="1">
    <source>
        <dbReference type="SAM" id="MobiDB-lite"/>
    </source>
</evidence>
<feature type="region of interest" description="Disordered" evidence="1">
    <location>
        <begin position="72"/>
        <end position="127"/>
    </location>
</feature>
<organism evidence="3 4">
    <name type="scientific">Globodera rostochiensis</name>
    <name type="common">Golden nematode worm</name>
    <name type="synonym">Heterodera rostochiensis</name>
    <dbReference type="NCBI Taxonomy" id="31243"/>
    <lineage>
        <taxon>Eukaryota</taxon>
        <taxon>Metazoa</taxon>
        <taxon>Ecdysozoa</taxon>
        <taxon>Nematoda</taxon>
        <taxon>Chromadorea</taxon>
        <taxon>Rhabditida</taxon>
        <taxon>Tylenchina</taxon>
        <taxon>Tylenchomorpha</taxon>
        <taxon>Tylenchoidea</taxon>
        <taxon>Heteroderidae</taxon>
        <taxon>Heteroderinae</taxon>
        <taxon>Globodera</taxon>
    </lineage>
</organism>
<dbReference type="Proteomes" id="UP000887572">
    <property type="component" value="Unplaced"/>
</dbReference>
<sequence length="268" mass="30716">MKTFSILILVSFFSTNLLDKAESVKLELKTFDEIFGEGWWDKGEAEDLKTPAPTNFGQNVHHQIDRQNTQIGQIEPNSTDQNPPLTDYDHSGQIEPNSTDQNPPLTESDHFDNVNNGEEINSNENIAENERKRKIVAKFHMKADLKRDGFKNSYPNQIYKTVAKELGLSLATIYKWKHKLGQTTSKHIYSNSEQKELMKCYYEIKDKTHKIKDEEIAKMLKIGIATLYRWKKKFERHQLLPNSVVGHSVEENAAANIQEIGHSNSGSI</sequence>
<feature type="signal peptide" evidence="2">
    <location>
        <begin position="1"/>
        <end position="23"/>
    </location>
</feature>
<evidence type="ECO:0000313" key="4">
    <source>
        <dbReference type="WBParaSite" id="Gr19_v10_g3399.t1"/>
    </source>
</evidence>
<dbReference type="WBParaSite" id="Gr19_v10_g3399.t1">
    <property type="protein sequence ID" value="Gr19_v10_g3399.t1"/>
    <property type="gene ID" value="Gr19_v10_g3399"/>
</dbReference>
<evidence type="ECO:0000313" key="3">
    <source>
        <dbReference type="Proteomes" id="UP000887572"/>
    </source>
</evidence>
<name>A0A914HPA9_GLORO</name>
<accession>A0A914HPA9</accession>
<proteinExistence type="predicted"/>